<evidence type="ECO:0000313" key="2">
    <source>
        <dbReference type="EMBL" id="SSD58838.1"/>
    </source>
</evidence>
<gene>
    <name evidence="2" type="ORF">SCODWIG_00599</name>
</gene>
<dbReference type="PANTHER" id="PTHR21600:SF42">
    <property type="entry name" value="TRNA PSEUDOURIDINE(31) SYNTHASE"/>
    <property type="match status" value="1"/>
</dbReference>
<dbReference type="GO" id="GO:0009982">
    <property type="term" value="F:pseudouridine synthase activity"/>
    <property type="evidence" value="ECO:0007669"/>
    <property type="project" value="InterPro"/>
</dbReference>
<dbReference type="InterPro" id="IPR020103">
    <property type="entry name" value="PsdUridine_synth_cat_dom_sf"/>
</dbReference>
<name>A0A376B2D6_9ASCO</name>
<accession>A0A376B2D6</accession>
<dbReference type="InterPro" id="IPR006224">
    <property type="entry name" value="PsdUridine_synth_RluA-like_CS"/>
</dbReference>
<protein>
    <submittedName>
        <fullName evidence="2">Related to tRNA pseudouridine(31) synthase</fullName>
    </submittedName>
</protein>
<keyword evidence="3" id="KW-1185">Reference proteome</keyword>
<feature type="domain" description="Pseudouridine synthase RsuA/RluA-like" evidence="1">
    <location>
        <begin position="155"/>
        <end position="332"/>
    </location>
</feature>
<dbReference type="VEuPathDB" id="FungiDB:SCODWIG_00599"/>
<dbReference type="PROSITE" id="PS01129">
    <property type="entry name" value="PSI_RLU"/>
    <property type="match status" value="1"/>
</dbReference>
<dbReference type="GO" id="GO:0000455">
    <property type="term" value="P:enzyme-directed rRNA pseudouridine synthesis"/>
    <property type="evidence" value="ECO:0007669"/>
    <property type="project" value="TreeGrafter"/>
</dbReference>
<dbReference type="PANTHER" id="PTHR21600">
    <property type="entry name" value="MITOCHONDRIAL RNA PSEUDOURIDINE SYNTHASE"/>
    <property type="match status" value="1"/>
</dbReference>
<dbReference type="InterPro" id="IPR050188">
    <property type="entry name" value="RluA_PseudoU_synthase"/>
</dbReference>
<sequence>MSSPATSSFEVIFHNGLRKIKPYYDSRKTFVKGRWFGKTLLQILTDEFKYNTKEQHLESIKKGNFTLLRPKNKDYITKTTNYKSSGIENDPSYEKLGFEQLLTTTVENKDILLSVLHKHEPPILQWCREELTTNNEHDQKKLICGIEVVYEDEEILVINKPSGIPIHPTSNFYQNTLVQLLYNEVGIEFCPCYRLDKITSGLLILGKNGKIANKIQQRIRARNMNKIYFARVRGRFPGKPLIEMAHNNAEKKEIQDDIFNKLFMDEKTFDIIKNTTPIYSIDPKKQYPAGLGVPKNAETWFQFYKYLPEQNQSIVICKPLTGRTHQIRIHLSRIGHPIVGDPFYDPVTATYPKRLNFFLNHEDWTKDLILEEGRKQIFEELMQEFKDVQEIRGKEDKYCEECGGLIMCDPPKRELSLYLHAFKYYSDDGLYNYQTSPPEWID</sequence>
<dbReference type="Proteomes" id="UP000262825">
    <property type="component" value="Unassembled WGS sequence"/>
</dbReference>
<organism evidence="2 3">
    <name type="scientific">Saccharomycodes ludwigii</name>
    <dbReference type="NCBI Taxonomy" id="36035"/>
    <lineage>
        <taxon>Eukaryota</taxon>
        <taxon>Fungi</taxon>
        <taxon>Dikarya</taxon>
        <taxon>Ascomycota</taxon>
        <taxon>Saccharomycotina</taxon>
        <taxon>Saccharomycetes</taxon>
        <taxon>Saccharomycodales</taxon>
        <taxon>Saccharomycodaceae</taxon>
        <taxon>Saccharomycodes</taxon>
    </lineage>
</organism>
<proteinExistence type="predicted"/>
<dbReference type="InterPro" id="IPR006145">
    <property type="entry name" value="PsdUridine_synth_RsuA/RluA"/>
</dbReference>
<dbReference type="AlphaFoldDB" id="A0A376B2D6"/>
<dbReference type="SUPFAM" id="SSF55120">
    <property type="entry name" value="Pseudouridine synthase"/>
    <property type="match status" value="1"/>
</dbReference>
<dbReference type="Pfam" id="PF00849">
    <property type="entry name" value="PseudoU_synth_2"/>
    <property type="match status" value="1"/>
</dbReference>
<dbReference type="EMBL" id="UFAJ01000054">
    <property type="protein sequence ID" value="SSD58838.1"/>
    <property type="molecule type" value="Genomic_DNA"/>
</dbReference>
<dbReference type="GO" id="GO:0003723">
    <property type="term" value="F:RNA binding"/>
    <property type="evidence" value="ECO:0007669"/>
    <property type="project" value="InterPro"/>
</dbReference>
<reference evidence="3" key="1">
    <citation type="submission" date="2018-06" db="EMBL/GenBank/DDBJ databases">
        <authorList>
            <person name="Guldener U."/>
        </authorList>
    </citation>
    <scope>NUCLEOTIDE SEQUENCE [LARGE SCALE GENOMIC DNA]</scope>
    <source>
        <strain evidence="3">UTAD17</strain>
    </source>
</reference>
<evidence type="ECO:0000313" key="3">
    <source>
        <dbReference type="Proteomes" id="UP000262825"/>
    </source>
</evidence>
<evidence type="ECO:0000259" key="1">
    <source>
        <dbReference type="Pfam" id="PF00849"/>
    </source>
</evidence>
<dbReference type="Gene3D" id="3.30.2350.10">
    <property type="entry name" value="Pseudouridine synthase"/>
    <property type="match status" value="1"/>
</dbReference>